<keyword evidence="1" id="KW-0812">Transmembrane</keyword>
<keyword evidence="3" id="KW-1185">Reference proteome</keyword>
<evidence type="ECO:0000256" key="1">
    <source>
        <dbReference type="SAM" id="Phobius"/>
    </source>
</evidence>
<reference evidence="3" key="1">
    <citation type="journal article" date="2022" name="Microbiol. Resour. Announc.">
        <title>Draft Genome Sequence of a Methanogenic Archaeon from West Spitsbergen Permafrost.</title>
        <authorList>
            <person name="Trubitsyn V."/>
            <person name="Rivkina E."/>
            <person name="Shcherbakova V."/>
        </authorList>
    </citation>
    <scope>NUCLEOTIDE SEQUENCE [LARGE SCALE GENOMIC DNA]</scope>
    <source>
        <strain evidence="3">VT</strain>
    </source>
</reference>
<evidence type="ECO:0000313" key="3">
    <source>
        <dbReference type="Proteomes" id="UP000825933"/>
    </source>
</evidence>
<feature type="transmembrane region" description="Helical" evidence="1">
    <location>
        <begin position="133"/>
        <end position="150"/>
    </location>
</feature>
<comment type="caution">
    <text evidence="2">The sequence shown here is derived from an EMBL/GenBank/DDBJ whole genome shotgun (WGS) entry which is preliminary data.</text>
</comment>
<name>A0A8T5V5D1_9EURY</name>
<feature type="transmembrane region" description="Helical" evidence="1">
    <location>
        <begin position="94"/>
        <end position="112"/>
    </location>
</feature>
<sequence length="207" mass="23132">MVKISDCEKGYSYTITQISGRIPLEGMTLREFLELIGKRGRLITCMVLAAPFLIPISIPGTGVVVGFIILIISLSIMLNKYYLVPDILLNREMSYTNLVKVLNACIRILSFLEKYMKPRLKLMTNKKFSSISNNIFLVISSVLFIIPLPIPLTDTLPALGIFFLSAGILECDGYLILSGYFVVVITAIYFTLFTLVGLKIIFGLNIF</sequence>
<proteinExistence type="predicted"/>
<dbReference type="PIRSF" id="PIRSF033239">
    <property type="entry name" value="ExoD"/>
    <property type="match status" value="1"/>
</dbReference>
<protein>
    <submittedName>
        <fullName evidence="2">Exopolysaccharide biosynthesis protein</fullName>
    </submittedName>
</protein>
<keyword evidence="1" id="KW-0472">Membrane</keyword>
<organism evidence="2 3">
    <name type="scientific">Methanobacterium spitsbergense</name>
    <dbReference type="NCBI Taxonomy" id="2874285"/>
    <lineage>
        <taxon>Archaea</taxon>
        <taxon>Methanobacteriati</taxon>
        <taxon>Methanobacteriota</taxon>
        <taxon>Methanomada group</taxon>
        <taxon>Methanobacteria</taxon>
        <taxon>Methanobacteriales</taxon>
        <taxon>Methanobacteriaceae</taxon>
        <taxon>Methanobacterium</taxon>
    </lineage>
</organism>
<evidence type="ECO:0000313" key="2">
    <source>
        <dbReference type="EMBL" id="MBZ2166875.1"/>
    </source>
</evidence>
<accession>A0A8T5V5D1</accession>
<dbReference type="PANTHER" id="PTHR41795">
    <property type="entry name" value="EXOPOLYSACCHARIDE SYNTHESIS PROTEIN"/>
    <property type="match status" value="1"/>
</dbReference>
<dbReference type="RefSeq" id="WP_223792418.1">
    <property type="nucleotide sequence ID" value="NZ_JAIOUQ010000016.1"/>
</dbReference>
<dbReference type="EMBL" id="JAIOUQ010000016">
    <property type="protein sequence ID" value="MBZ2166875.1"/>
    <property type="molecule type" value="Genomic_DNA"/>
</dbReference>
<feature type="transmembrane region" description="Helical" evidence="1">
    <location>
        <begin position="180"/>
        <end position="202"/>
    </location>
</feature>
<dbReference type="PANTHER" id="PTHR41795:SF1">
    <property type="entry name" value="EXOPOLYSACCHARIDE SYNTHESIS PROTEIN"/>
    <property type="match status" value="1"/>
</dbReference>
<dbReference type="AlphaFoldDB" id="A0A8T5V5D1"/>
<keyword evidence="1" id="KW-1133">Transmembrane helix</keyword>
<dbReference type="Proteomes" id="UP000825933">
    <property type="component" value="Unassembled WGS sequence"/>
</dbReference>
<feature type="transmembrane region" description="Helical" evidence="1">
    <location>
        <begin position="42"/>
        <end position="74"/>
    </location>
</feature>
<dbReference type="InterPro" id="IPR010331">
    <property type="entry name" value="ExoD"/>
</dbReference>
<dbReference type="Pfam" id="PF06055">
    <property type="entry name" value="ExoD"/>
    <property type="match status" value="1"/>
</dbReference>
<gene>
    <name evidence="2" type="ORF">K8N75_12595</name>
</gene>